<sequence length="580" mass="65753">MPPLRFKAVDLPIQLVTVFNDRAQVKRELKTHLIPGRHEIIIENISPAIIEDSVTVTGTATGKASIHEVSLKREIVVQDKIDSPEIKKLLEEKKEFQNEKDQIEDKQRAIQQQLIVMTNLMERISCSEDGKTFAFNENVESSLTNFLEFYHRRSLTLKRSLREKDDTKERLEKEIQRLGNKIRDLRNVSSYSKNVHVILEVFVEIDLNSVLCYQAREASWTPTYDVRVQSAKTASEKTSMKIDYFALVRQKTGEEWKDADVILSSATPQIDSNVPKLGILEAQFYIPPSERSASLTNLLLRKKRRSHGDSSQSDSDVGCAIHKENGDWHRNSYIVYRRSVPAAKHQILSTEFEIPGKSTIPSDTAEHKMMITSINFQPSLLHKCVPKKSKNVFLTATVINDTEFPLLEGESAIYLDNSFVAKALMGATASGEKFTCSLGVDHAVKVTYKPAHKFNTESGMFNKQASVANTQLISIQNNKQTEGITIIVREHIPKATDEKIKVKLIFPSLDTKKPEPQDLKLAATKKPTINTPAPGCILDEDHNLEWTLHFKPSEKQDLTVKWQIDYPSNARIQFDELCKA</sequence>
<dbReference type="EMBL" id="AZBU02000003">
    <property type="protein sequence ID" value="TKR88156.1"/>
    <property type="molecule type" value="Genomic_DNA"/>
</dbReference>
<dbReference type="NCBIfam" id="TIGR02231">
    <property type="entry name" value="mucoidy inhibitor MuiA family protein"/>
    <property type="match status" value="1"/>
</dbReference>
<feature type="coiled-coil region" evidence="1">
    <location>
        <begin position="86"/>
        <end position="113"/>
    </location>
</feature>
<feature type="domain" description="DUF4139" evidence="2">
    <location>
        <begin position="212"/>
        <end position="567"/>
    </location>
</feature>
<dbReference type="InterPro" id="IPR037291">
    <property type="entry name" value="DUF4139"/>
</dbReference>
<dbReference type="PANTHER" id="PTHR31005:SF8">
    <property type="entry name" value="DUF4139 DOMAIN-CONTAINING PROTEIN"/>
    <property type="match status" value="1"/>
</dbReference>
<evidence type="ECO:0000259" key="3">
    <source>
        <dbReference type="Pfam" id="PF13600"/>
    </source>
</evidence>
<gene>
    <name evidence="4" type="ORF">L596_012442</name>
</gene>
<feature type="domain" description="DUF4140" evidence="3">
    <location>
        <begin position="16"/>
        <end position="114"/>
    </location>
</feature>
<dbReference type="AlphaFoldDB" id="A0A4U5NXA9"/>
<reference evidence="4 5" key="1">
    <citation type="journal article" date="2015" name="Genome Biol.">
        <title>Comparative genomics of Steinernema reveals deeply conserved gene regulatory networks.</title>
        <authorList>
            <person name="Dillman A.R."/>
            <person name="Macchietto M."/>
            <person name="Porter C.F."/>
            <person name="Rogers A."/>
            <person name="Williams B."/>
            <person name="Antoshechkin I."/>
            <person name="Lee M.M."/>
            <person name="Goodwin Z."/>
            <person name="Lu X."/>
            <person name="Lewis E.E."/>
            <person name="Goodrich-Blair H."/>
            <person name="Stock S.P."/>
            <person name="Adams B.J."/>
            <person name="Sternberg P.W."/>
            <person name="Mortazavi A."/>
        </authorList>
    </citation>
    <scope>NUCLEOTIDE SEQUENCE [LARGE SCALE GENOMIC DNA]</scope>
    <source>
        <strain evidence="4 5">ALL</strain>
    </source>
</reference>
<reference evidence="4 5" key="2">
    <citation type="journal article" date="2019" name="G3 (Bethesda)">
        <title>Hybrid Assembly of the Genome of the Entomopathogenic Nematode Steinernema carpocapsae Identifies the X-Chromosome.</title>
        <authorList>
            <person name="Serra L."/>
            <person name="Macchietto M."/>
            <person name="Macias-Munoz A."/>
            <person name="McGill C.J."/>
            <person name="Rodriguez I.M."/>
            <person name="Rodriguez B."/>
            <person name="Murad R."/>
            <person name="Mortazavi A."/>
        </authorList>
    </citation>
    <scope>NUCLEOTIDE SEQUENCE [LARGE SCALE GENOMIC DNA]</scope>
    <source>
        <strain evidence="4 5">ALL</strain>
    </source>
</reference>
<evidence type="ECO:0000313" key="5">
    <source>
        <dbReference type="Proteomes" id="UP000298663"/>
    </source>
</evidence>
<protein>
    <recommendedName>
        <fullName evidence="6">DUF4139 domain-containing protein</fullName>
    </recommendedName>
</protein>
<dbReference type="Pfam" id="PF13598">
    <property type="entry name" value="DUF4139"/>
    <property type="match status" value="1"/>
</dbReference>
<accession>A0A4U5NXA9</accession>
<comment type="caution">
    <text evidence="4">The sequence shown here is derived from an EMBL/GenBank/DDBJ whole genome shotgun (WGS) entry which is preliminary data.</text>
</comment>
<dbReference type="InterPro" id="IPR025554">
    <property type="entry name" value="DUF4140"/>
</dbReference>
<dbReference type="Pfam" id="PF13600">
    <property type="entry name" value="DUF4140"/>
    <property type="match status" value="1"/>
</dbReference>
<keyword evidence="1" id="KW-0175">Coiled coil</keyword>
<organism evidence="4 5">
    <name type="scientific">Steinernema carpocapsae</name>
    <name type="common">Entomopathogenic nematode</name>
    <dbReference type="NCBI Taxonomy" id="34508"/>
    <lineage>
        <taxon>Eukaryota</taxon>
        <taxon>Metazoa</taxon>
        <taxon>Ecdysozoa</taxon>
        <taxon>Nematoda</taxon>
        <taxon>Chromadorea</taxon>
        <taxon>Rhabditida</taxon>
        <taxon>Tylenchina</taxon>
        <taxon>Panagrolaimomorpha</taxon>
        <taxon>Strongyloidoidea</taxon>
        <taxon>Steinernematidae</taxon>
        <taxon>Steinernema</taxon>
    </lineage>
</organism>
<dbReference type="STRING" id="34508.A0A4U5NXA9"/>
<evidence type="ECO:0008006" key="6">
    <source>
        <dbReference type="Google" id="ProtNLM"/>
    </source>
</evidence>
<name>A0A4U5NXA9_STECR</name>
<evidence type="ECO:0000259" key="2">
    <source>
        <dbReference type="Pfam" id="PF13598"/>
    </source>
</evidence>
<evidence type="ECO:0000313" key="4">
    <source>
        <dbReference type="EMBL" id="TKR88156.1"/>
    </source>
</evidence>
<dbReference type="OrthoDB" id="10068793at2759"/>
<feature type="coiled-coil region" evidence="1">
    <location>
        <begin position="154"/>
        <end position="188"/>
    </location>
</feature>
<dbReference type="InterPro" id="IPR011935">
    <property type="entry name" value="CHP02231"/>
</dbReference>
<dbReference type="PANTHER" id="PTHR31005">
    <property type="entry name" value="DUF4139 DOMAIN-CONTAINING PROTEIN"/>
    <property type="match status" value="1"/>
</dbReference>
<evidence type="ECO:0000256" key="1">
    <source>
        <dbReference type="SAM" id="Coils"/>
    </source>
</evidence>
<proteinExistence type="predicted"/>
<dbReference type="Proteomes" id="UP000298663">
    <property type="component" value="Unassembled WGS sequence"/>
</dbReference>
<keyword evidence="5" id="KW-1185">Reference proteome</keyword>